<proteinExistence type="predicted"/>
<dbReference type="Pfam" id="PF08843">
    <property type="entry name" value="AbiEii"/>
    <property type="match status" value="1"/>
</dbReference>
<accession>A0A7W7MYC0</accession>
<organism evidence="1 2">
    <name type="scientific">Actinomadura livida</name>
    <dbReference type="NCBI Taxonomy" id="79909"/>
    <lineage>
        <taxon>Bacteria</taxon>
        <taxon>Bacillati</taxon>
        <taxon>Actinomycetota</taxon>
        <taxon>Actinomycetes</taxon>
        <taxon>Streptosporangiales</taxon>
        <taxon>Thermomonosporaceae</taxon>
        <taxon>Actinomadura</taxon>
    </lineage>
</organism>
<comment type="caution">
    <text evidence="1">The sequence shown here is derived from an EMBL/GenBank/DDBJ whole genome shotgun (WGS) entry which is preliminary data.</text>
</comment>
<dbReference type="AlphaFoldDB" id="A0A7W7MYC0"/>
<dbReference type="Proteomes" id="UP000549343">
    <property type="component" value="Unassembled WGS sequence"/>
</dbReference>
<gene>
    <name evidence="1" type="ORF">F4557_003130</name>
</gene>
<sequence length="213" mass="23058">MPPDGSVPVPVGLHALDVVGDRGFVLGGGHAVQMHGMGARPSEDIDLFSSQRGSPEQVADDVIAAYASQGLRPEVARRTPDLVQMTVTDSDGNACKVDLGVFWRAHAPVILEVGPVLHPDDAVAGKMDALFNRWAPRDFLDIDAVLASGRYDHDHLLAVAAEHNPGFDTALFAESLSYLHRIPDRDFTAYGVPVAQIAVMRDRFADWERMLAP</sequence>
<dbReference type="InterPro" id="IPR014942">
    <property type="entry name" value="AbiEii"/>
</dbReference>
<evidence type="ECO:0000313" key="1">
    <source>
        <dbReference type="EMBL" id="MBB4774712.1"/>
    </source>
</evidence>
<protein>
    <recommendedName>
        <fullName evidence="3">Nucleotidyl transferase AbiEii/AbiGii toxin family protein</fullName>
    </recommendedName>
</protein>
<evidence type="ECO:0000313" key="2">
    <source>
        <dbReference type="Proteomes" id="UP000549343"/>
    </source>
</evidence>
<dbReference type="EMBL" id="JACHMV010000001">
    <property type="protein sequence ID" value="MBB4774712.1"/>
    <property type="molecule type" value="Genomic_DNA"/>
</dbReference>
<reference evidence="1 2" key="1">
    <citation type="submission" date="2020-08" db="EMBL/GenBank/DDBJ databases">
        <title>Sequencing the genomes of 1000 actinobacteria strains.</title>
        <authorList>
            <person name="Klenk H.-P."/>
        </authorList>
    </citation>
    <scope>NUCLEOTIDE SEQUENCE [LARGE SCALE GENOMIC DNA]</scope>
    <source>
        <strain evidence="1 2">DSM 44772</strain>
    </source>
</reference>
<evidence type="ECO:0008006" key="3">
    <source>
        <dbReference type="Google" id="ProtNLM"/>
    </source>
</evidence>
<dbReference type="RefSeq" id="WP_184883540.1">
    <property type="nucleotide sequence ID" value="NZ_BAAAHD010000025.1"/>
</dbReference>
<name>A0A7W7MYC0_9ACTN</name>